<evidence type="ECO:0000256" key="3">
    <source>
        <dbReference type="SAM" id="Phobius"/>
    </source>
</evidence>
<dbReference type="AlphaFoldDB" id="A0AAD9NNK2"/>
<keyword evidence="3" id="KW-0472">Membrane</keyword>
<comment type="caution">
    <text evidence="5">The sequence shown here is derived from an EMBL/GenBank/DDBJ whole genome shotgun (WGS) entry which is preliminary data.</text>
</comment>
<dbReference type="PANTHER" id="PTHR11783">
    <property type="entry name" value="SULFOTRANSFERASE SULT"/>
    <property type="match status" value="1"/>
</dbReference>
<organism evidence="5 6">
    <name type="scientific">Ridgeia piscesae</name>
    <name type="common">Tubeworm</name>
    <dbReference type="NCBI Taxonomy" id="27915"/>
    <lineage>
        <taxon>Eukaryota</taxon>
        <taxon>Metazoa</taxon>
        <taxon>Spiralia</taxon>
        <taxon>Lophotrochozoa</taxon>
        <taxon>Annelida</taxon>
        <taxon>Polychaeta</taxon>
        <taxon>Sedentaria</taxon>
        <taxon>Canalipalpata</taxon>
        <taxon>Sabellida</taxon>
        <taxon>Siboglinidae</taxon>
        <taxon>Ridgeia</taxon>
    </lineage>
</organism>
<evidence type="ECO:0000313" key="5">
    <source>
        <dbReference type="EMBL" id="KAK2174926.1"/>
    </source>
</evidence>
<feature type="transmembrane region" description="Helical" evidence="3">
    <location>
        <begin position="102"/>
        <end position="123"/>
    </location>
</feature>
<sequence>MTARLIASACLHKTGRQVFRQSLCTQLYTNSRSSLSRFCDAAPIKVFATQLSRRSLITVACKASRRSLPQKPITNGWLSIMRRGYRTEQMANYRSQQFAKRFYAIGYLSAFVGGALVFCYIRFYERDELMGLNRPVKQPQGGFQMFTDPNMYGNEARLFRGKGYWLPEYLFTSGNVTKLEQFVCTEDDVLVASFPKSGSTWVQEVVYLLKNNLDEKKARKQNMEDRFPQLEYTIPGLAALEAEKGPRLLKTHLPYEMLPQNVQTEGKTKVIYIMRNPKDVCVSSYFYSRMHLFLNYQSDLAHYCSSFLSGRVNFGPWWDHMKSYWEHRYDPNILVITYEDMLQDPSKTIQSIASFLGKDLSTKQVARIAKYCSFDEMKKNPASNYSWWDKLGIRLPEEAEFLRSGKVGEWIEHLSNEQSAYIDKLCQMYLTPAGIEPQFEMGGKKDEKKEAKK</sequence>
<reference evidence="5" key="1">
    <citation type="journal article" date="2023" name="Mol. Biol. Evol.">
        <title>Third-Generation Sequencing Reveals the Adaptive Role of the Epigenome in Three Deep-Sea Polychaetes.</title>
        <authorList>
            <person name="Perez M."/>
            <person name="Aroh O."/>
            <person name="Sun Y."/>
            <person name="Lan Y."/>
            <person name="Juniper S.K."/>
            <person name="Young C.R."/>
            <person name="Angers B."/>
            <person name="Qian P.Y."/>
        </authorList>
    </citation>
    <scope>NUCLEOTIDE SEQUENCE</scope>
    <source>
        <strain evidence="5">R07B-5</strain>
    </source>
</reference>
<feature type="domain" description="Sulfotransferase" evidence="4">
    <location>
        <begin position="187"/>
        <end position="428"/>
    </location>
</feature>
<dbReference type="InterPro" id="IPR027417">
    <property type="entry name" value="P-loop_NTPase"/>
</dbReference>
<keyword evidence="2" id="KW-0808">Transferase</keyword>
<dbReference type="InterPro" id="IPR000863">
    <property type="entry name" value="Sulfotransferase_dom"/>
</dbReference>
<accession>A0AAD9NNK2</accession>
<evidence type="ECO:0000259" key="4">
    <source>
        <dbReference type="Pfam" id="PF00685"/>
    </source>
</evidence>
<dbReference type="SUPFAM" id="SSF52540">
    <property type="entry name" value="P-loop containing nucleoside triphosphate hydrolases"/>
    <property type="match status" value="1"/>
</dbReference>
<keyword evidence="3" id="KW-1133">Transmembrane helix</keyword>
<evidence type="ECO:0000256" key="1">
    <source>
        <dbReference type="ARBA" id="ARBA00005771"/>
    </source>
</evidence>
<evidence type="ECO:0000256" key="2">
    <source>
        <dbReference type="ARBA" id="ARBA00022679"/>
    </source>
</evidence>
<dbReference type="EMBL" id="JAODUO010000766">
    <property type="protein sequence ID" value="KAK2174926.1"/>
    <property type="molecule type" value="Genomic_DNA"/>
</dbReference>
<proteinExistence type="inferred from homology"/>
<gene>
    <name evidence="5" type="ORF">NP493_767g01071</name>
</gene>
<name>A0AAD9NNK2_RIDPI</name>
<protein>
    <recommendedName>
        <fullName evidence="4">Sulfotransferase domain-containing protein</fullName>
    </recommendedName>
</protein>
<evidence type="ECO:0000313" key="6">
    <source>
        <dbReference type="Proteomes" id="UP001209878"/>
    </source>
</evidence>
<dbReference type="GO" id="GO:0008146">
    <property type="term" value="F:sulfotransferase activity"/>
    <property type="evidence" value="ECO:0007669"/>
    <property type="project" value="InterPro"/>
</dbReference>
<keyword evidence="6" id="KW-1185">Reference proteome</keyword>
<dbReference type="Pfam" id="PF00685">
    <property type="entry name" value="Sulfotransfer_1"/>
    <property type="match status" value="1"/>
</dbReference>
<keyword evidence="3" id="KW-0812">Transmembrane</keyword>
<comment type="similarity">
    <text evidence="1">Belongs to the sulfotransferase 1 family.</text>
</comment>
<dbReference type="Gene3D" id="3.40.50.300">
    <property type="entry name" value="P-loop containing nucleotide triphosphate hydrolases"/>
    <property type="match status" value="1"/>
</dbReference>
<dbReference type="Proteomes" id="UP001209878">
    <property type="component" value="Unassembled WGS sequence"/>
</dbReference>